<evidence type="ECO:0000259" key="7">
    <source>
        <dbReference type="Pfam" id="PF00441"/>
    </source>
</evidence>
<comment type="cofactor">
    <cofactor evidence="1 5">
        <name>FAD</name>
        <dbReference type="ChEBI" id="CHEBI:57692"/>
    </cofactor>
</comment>
<evidence type="ECO:0000259" key="9">
    <source>
        <dbReference type="Pfam" id="PF02771"/>
    </source>
</evidence>
<sequence length="408" mass="44244">GAGASAEPAPAQSSASASIFSPTEEHQALREMVRSFTEAEVEPQAIQFNREERMNLPLFRKLGELGLLGVTVPEEYGGSGMDATAAVVVHEELSASDPAFCLAYLAHSMLFVNNLAQNGSEAQKRRWLPAVCEGSKVGGMCMSEPGAGTDVLGLSTSAKKQADGSYVLNGAKMWITNGTLDGETTGDCYLVYARTGETSRDLSLFLVEKGTPGFSLGQKIHDKCGMRASMTAELVFQDCRVPAENLVGKEGGAVLCMMRNLEIERVTLAAMGLGIARRSIEEMNRYAKDRKAFGQSLNHFGQIQRFIAESYAEYMAGRSYVYETARHLKLDSTGNGLDADGVKLFCANMSKNVADRAMQVMGGYGYTGEYNVERLWRDAKLLEIGGGTNEAHHKNMVRDLSRNVTVLP</sequence>
<dbReference type="InterPro" id="IPR009075">
    <property type="entry name" value="AcylCo_DH/oxidase_C"/>
</dbReference>
<evidence type="ECO:0000256" key="5">
    <source>
        <dbReference type="RuleBase" id="RU362125"/>
    </source>
</evidence>
<accession>A0ABN9QKQ8</accession>
<dbReference type="SUPFAM" id="SSF47203">
    <property type="entry name" value="Acyl-CoA dehydrogenase C-terminal domain-like"/>
    <property type="match status" value="1"/>
</dbReference>
<dbReference type="Pfam" id="PF02770">
    <property type="entry name" value="Acyl-CoA_dh_M"/>
    <property type="match status" value="1"/>
</dbReference>
<keyword evidence="3 5" id="KW-0285">Flavoprotein</keyword>
<evidence type="ECO:0000313" key="10">
    <source>
        <dbReference type="EMBL" id="CAK0806392.1"/>
    </source>
</evidence>
<dbReference type="InterPro" id="IPR036250">
    <property type="entry name" value="AcylCo_DH-like_C"/>
</dbReference>
<dbReference type="PANTHER" id="PTHR43884">
    <property type="entry name" value="ACYL-COA DEHYDROGENASE"/>
    <property type="match status" value="1"/>
</dbReference>
<dbReference type="Pfam" id="PF00441">
    <property type="entry name" value="Acyl-CoA_dh_1"/>
    <property type="match status" value="1"/>
</dbReference>
<evidence type="ECO:0000256" key="3">
    <source>
        <dbReference type="ARBA" id="ARBA00022630"/>
    </source>
</evidence>
<feature type="domain" description="Acyl-CoA dehydrogenase/oxidase N-terminal" evidence="9">
    <location>
        <begin position="23"/>
        <end position="134"/>
    </location>
</feature>
<dbReference type="InterPro" id="IPR037069">
    <property type="entry name" value="AcylCoA_DH/ox_N_sf"/>
</dbReference>
<dbReference type="InterPro" id="IPR006091">
    <property type="entry name" value="Acyl-CoA_Oxase/DH_mid-dom"/>
</dbReference>
<feature type="region of interest" description="Disordered" evidence="6">
    <location>
        <begin position="1"/>
        <end position="21"/>
    </location>
</feature>
<dbReference type="Gene3D" id="2.40.110.10">
    <property type="entry name" value="Butyryl-CoA Dehydrogenase, subunit A, domain 2"/>
    <property type="match status" value="1"/>
</dbReference>
<protein>
    <recommendedName>
        <fullName evidence="12">Isovaleryl-CoA dehydrogenase</fullName>
    </recommendedName>
</protein>
<dbReference type="PIRSF" id="PIRSF016578">
    <property type="entry name" value="HsaA"/>
    <property type="match status" value="1"/>
</dbReference>
<feature type="non-terminal residue" evidence="10">
    <location>
        <position position="1"/>
    </location>
</feature>
<dbReference type="PROSITE" id="PS00073">
    <property type="entry name" value="ACYL_COA_DH_2"/>
    <property type="match status" value="1"/>
</dbReference>
<evidence type="ECO:0000256" key="4">
    <source>
        <dbReference type="ARBA" id="ARBA00022827"/>
    </source>
</evidence>
<feature type="domain" description="Acyl-CoA dehydrogenase/oxidase C-terminal" evidence="7">
    <location>
        <begin position="257"/>
        <end position="398"/>
    </location>
</feature>
<dbReference type="EMBL" id="CAUYUJ010003700">
    <property type="protein sequence ID" value="CAK0806392.1"/>
    <property type="molecule type" value="Genomic_DNA"/>
</dbReference>
<feature type="domain" description="Acyl-CoA oxidase/dehydrogenase middle" evidence="8">
    <location>
        <begin position="140"/>
        <end position="239"/>
    </location>
</feature>
<name>A0ABN9QKQ8_9DINO</name>
<dbReference type="Proteomes" id="UP001189429">
    <property type="component" value="Unassembled WGS sequence"/>
</dbReference>
<dbReference type="PROSITE" id="PS00072">
    <property type="entry name" value="ACYL_COA_DH_1"/>
    <property type="match status" value="1"/>
</dbReference>
<evidence type="ECO:0000256" key="6">
    <source>
        <dbReference type="SAM" id="MobiDB-lite"/>
    </source>
</evidence>
<evidence type="ECO:0000259" key="8">
    <source>
        <dbReference type="Pfam" id="PF02770"/>
    </source>
</evidence>
<dbReference type="InterPro" id="IPR013786">
    <property type="entry name" value="AcylCoA_DH/ox_N"/>
</dbReference>
<dbReference type="Gene3D" id="1.10.540.10">
    <property type="entry name" value="Acyl-CoA dehydrogenase/oxidase, N-terminal domain"/>
    <property type="match status" value="1"/>
</dbReference>
<evidence type="ECO:0000256" key="2">
    <source>
        <dbReference type="ARBA" id="ARBA00009347"/>
    </source>
</evidence>
<reference evidence="10" key="1">
    <citation type="submission" date="2023-10" db="EMBL/GenBank/DDBJ databases">
        <authorList>
            <person name="Chen Y."/>
            <person name="Shah S."/>
            <person name="Dougan E. K."/>
            <person name="Thang M."/>
            <person name="Chan C."/>
        </authorList>
    </citation>
    <scope>NUCLEOTIDE SEQUENCE [LARGE SCALE GENOMIC DNA]</scope>
</reference>
<dbReference type="Gene3D" id="1.20.140.10">
    <property type="entry name" value="Butyryl-CoA Dehydrogenase, subunit A, domain 3"/>
    <property type="match status" value="1"/>
</dbReference>
<evidence type="ECO:0008006" key="12">
    <source>
        <dbReference type="Google" id="ProtNLM"/>
    </source>
</evidence>
<keyword evidence="4 5" id="KW-0274">FAD</keyword>
<organism evidence="10 11">
    <name type="scientific">Prorocentrum cordatum</name>
    <dbReference type="NCBI Taxonomy" id="2364126"/>
    <lineage>
        <taxon>Eukaryota</taxon>
        <taxon>Sar</taxon>
        <taxon>Alveolata</taxon>
        <taxon>Dinophyceae</taxon>
        <taxon>Prorocentrales</taxon>
        <taxon>Prorocentraceae</taxon>
        <taxon>Prorocentrum</taxon>
    </lineage>
</organism>
<dbReference type="PANTHER" id="PTHR43884:SF12">
    <property type="entry name" value="ISOVALERYL-COA DEHYDROGENASE, MITOCHONDRIAL-RELATED"/>
    <property type="match status" value="1"/>
</dbReference>
<dbReference type="InterPro" id="IPR006089">
    <property type="entry name" value="Acyl-CoA_DH_CS"/>
</dbReference>
<comment type="caution">
    <text evidence="10">The sequence shown here is derived from an EMBL/GenBank/DDBJ whole genome shotgun (WGS) entry which is preliminary data.</text>
</comment>
<comment type="similarity">
    <text evidence="2 5">Belongs to the acyl-CoA dehydrogenase family.</text>
</comment>
<keyword evidence="5" id="KW-0560">Oxidoreductase</keyword>
<proteinExistence type="inferred from homology"/>
<dbReference type="SUPFAM" id="SSF56645">
    <property type="entry name" value="Acyl-CoA dehydrogenase NM domain-like"/>
    <property type="match status" value="1"/>
</dbReference>
<gene>
    <name evidence="10" type="ORF">PCOR1329_LOCUS12628</name>
</gene>
<evidence type="ECO:0000256" key="1">
    <source>
        <dbReference type="ARBA" id="ARBA00001974"/>
    </source>
</evidence>
<dbReference type="InterPro" id="IPR009100">
    <property type="entry name" value="AcylCoA_DH/oxidase_NM_dom_sf"/>
</dbReference>
<dbReference type="Pfam" id="PF02771">
    <property type="entry name" value="Acyl-CoA_dh_N"/>
    <property type="match status" value="1"/>
</dbReference>
<keyword evidence="11" id="KW-1185">Reference proteome</keyword>
<evidence type="ECO:0000313" key="11">
    <source>
        <dbReference type="Proteomes" id="UP001189429"/>
    </source>
</evidence>
<dbReference type="InterPro" id="IPR046373">
    <property type="entry name" value="Acyl-CoA_Oxase/DH_mid-dom_sf"/>
</dbReference>